<accession>D2ZXS1</accession>
<comment type="caution">
    <text evidence="2">The sequence shown here is derived from an EMBL/GenBank/DDBJ whole genome shotgun (WGS) entry which is preliminary data.</text>
</comment>
<evidence type="ECO:0000313" key="2">
    <source>
        <dbReference type="EMBL" id="EFC88058.1"/>
    </source>
</evidence>
<keyword evidence="1" id="KW-0472">Membrane</keyword>
<evidence type="ECO:0000256" key="1">
    <source>
        <dbReference type="SAM" id="Phobius"/>
    </source>
</evidence>
<protein>
    <submittedName>
        <fullName evidence="2">Uncharacterized protein</fullName>
    </submittedName>
</protein>
<name>D2ZXS1_NEIM2</name>
<gene>
    <name evidence="2" type="ORF">NEIMUCOT_05424</name>
</gene>
<dbReference type="AlphaFoldDB" id="D2ZXS1"/>
<organism evidence="2 3">
    <name type="scientific">Neisseria mucosa (strain ATCC 25996 / DSM 4631 / NCTC 10774 / M26)</name>
    <dbReference type="NCBI Taxonomy" id="546266"/>
    <lineage>
        <taxon>Bacteria</taxon>
        <taxon>Pseudomonadati</taxon>
        <taxon>Pseudomonadota</taxon>
        <taxon>Betaproteobacteria</taxon>
        <taxon>Neisseriales</taxon>
        <taxon>Neisseriaceae</taxon>
        <taxon>Neisseria</taxon>
    </lineage>
</organism>
<keyword evidence="1" id="KW-0812">Transmembrane</keyword>
<feature type="transmembrane region" description="Helical" evidence="1">
    <location>
        <begin position="24"/>
        <end position="42"/>
    </location>
</feature>
<proteinExistence type="predicted"/>
<evidence type="ECO:0000313" key="3">
    <source>
        <dbReference type="Proteomes" id="UP000003344"/>
    </source>
</evidence>
<dbReference type="EMBL" id="ACDX02000011">
    <property type="protein sequence ID" value="EFC88058.1"/>
    <property type="molecule type" value="Genomic_DNA"/>
</dbReference>
<keyword evidence="1" id="KW-1133">Transmembrane helix</keyword>
<reference evidence="2 3" key="1">
    <citation type="submission" date="2009-10" db="EMBL/GenBank/DDBJ databases">
        <authorList>
            <person name="Weinstock G."/>
            <person name="Sodergren E."/>
            <person name="Clifton S."/>
            <person name="Fulton L."/>
            <person name="Fulton B."/>
            <person name="Courtney L."/>
            <person name="Fronick C."/>
            <person name="Harrison M."/>
            <person name="Strong C."/>
            <person name="Farmer C."/>
            <person name="Delahaunty K."/>
            <person name="Markovic C."/>
            <person name="Hall O."/>
            <person name="Minx P."/>
            <person name="Tomlinson C."/>
            <person name="Mitreva M."/>
            <person name="Nelson J."/>
            <person name="Hou S."/>
            <person name="Wollam A."/>
            <person name="Pepin K.H."/>
            <person name="Johnson M."/>
            <person name="Bhonagiri V."/>
            <person name="Nash W.E."/>
            <person name="Warren W."/>
            <person name="Chinwalla A."/>
            <person name="Mardis E.R."/>
            <person name="Wilson R.K."/>
        </authorList>
    </citation>
    <scope>NUCLEOTIDE SEQUENCE [LARGE SCALE GENOMIC DNA]</scope>
    <source>
        <strain evidence="3">ATCC 25996 / DSM 4631 / NCTC 10774 / M26</strain>
    </source>
</reference>
<sequence>MASFRRGRKNSVILVQKLNAINSYFYFYLVSLFEDILFFVQFKIKKLSSIPSFPHRQEYESLK</sequence>
<dbReference type="Proteomes" id="UP000003344">
    <property type="component" value="Unassembled WGS sequence"/>
</dbReference>